<dbReference type="Pfam" id="PF08148">
    <property type="entry name" value="DSHCT"/>
    <property type="match status" value="1"/>
</dbReference>
<evidence type="ECO:0000256" key="2">
    <source>
        <dbReference type="ARBA" id="ARBA00022801"/>
    </source>
</evidence>
<name>E6JYK9_PARDN</name>
<feature type="region of interest" description="Disordered" evidence="5">
    <location>
        <begin position="26"/>
        <end position="94"/>
    </location>
</feature>
<dbReference type="PANTHER" id="PTHR12131:SF1">
    <property type="entry name" value="ATP-DEPENDENT RNA HELICASE SUPV3L1, MITOCHONDRIAL-RELATED"/>
    <property type="match status" value="1"/>
</dbReference>
<dbReference type="GO" id="GO:0004386">
    <property type="term" value="F:helicase activity"/>
    <property type="evidence" value="ECO:0007669"/>
    <property type="project" value="UniProtKB-KW"/>
</dbReference>
<evidence type="ECO:0000313" key="9">
    <source>
        <dbReference type="Proteomes" id="UP000004946"/>
    </source>
</evidence>
<dbReference type="InterPro" id="IPR012961">
    <property type="entry name" value="Ski2/MTR4_C"/>
</dbReference>
<evidence type="ECO:0000256" key="3">
    <source>
        <dbReference type="ARBA" id="ARBA00022806"/>
    </source>
</evidence>
<dbReference type="SMART" id="SM00487">
    <property type="entry name" value="DEXDc"/>
    <property type="match status" value="1"/>
</dbReference>
<dbReference type="Proteomes" id="UP000004946">
    <property type="component" value="Chromosome"/>
</dbReference>
<dbReference type="eggNOG" id="COG4581">
    <property type="taxonomic scope" value="Bacteria"/>
</dbReference>
<dbReference type="InterPro" id="IPR014001">
    <property type="entry name" value="Helicase_ATP-bd"/>
</dbReference>
<dbReference type="Gene3D" id="3.40.50.300">
    <property type="entry name" value="P-loop containing nucleotide triphosphate hydrolases"/>
    <property type="match status" value="2"/>
</dbReference>
<dbReference type="InterPro" id="IPR001650">
    <property type="entry name" value="Helicase_C-like"/>
</dbReference>
<feature type="compositionally biased region" description="Basic and acidic residues" evidence="5">
    <location>
        <begin position="26"/>
        <end position="35"/>
    </location>
</feature>
<dbReference type="GO" id="GO:0070478">
    <property type="term" value="P:nuclear-transcribed mRNA catabolic process, 3'-5' exonucleolytic nonsense-mediated decay"/>
    <property type="evidence" value="ECO:0007669"/>
    <property type="project" value="TreeGrafter"/>
</dbReference>
<feature type="compositionally biased region" description="Low complexity" evidence="5">
    <location>
        <begin position="76"/>
        <end position="94"/>
    </location>
</feature>
<accession>E6JYK9</accession>
<dbReference type="SMART" id="SM00490">
    <property type="entry name" value="HELICc"/>
    <property type="match status" value="1"/>
</dbReference>
<keyword evidence="3 8" id="KW-0347">Helicase</keyword>
<dbReference type="CDD" id="cd18795">
    <property type="entry name" value="SF2_C_Ski2"/>
    <property type="match status" value="1"/>
</dbReference>
<dbReference type="KEGG" id="pdo:PSDT_0792"/>
<dbReference type="PATRIC" id="fig|864564.6.peg.872"/>
<dbReference type="SUPFAM" id="SSF52540">
    <property type="entry name" value="P-loop containing nucleoside triphosphate hydrolases"/>
    <property type="match status" value="1"/>
</dbReference>
<dbReference type="PROSITE" id="PS51192">
    <property type="entry name" value="HELICASE_ATP_BIND_1"/>
    <property type="match status" value="1"/>
</dbReference>
<dbReference type="PROSITE" id="PS51194">
    <property type="entry name" value="HELICASE_CTER"/>
    <property type="match status" value="1"/>
</dbReference>
<evidence type="ECO:0000256" key="5">
    <source>
        <dbReference type="SAM" id="MobiDB-lite"/>
    </source>
</evidence>
<dbReference type="PANTHER" id="PTHR12131">
    <property type="entry name" value="ATP-DEPENDENT RNA AND DNA HELICASE"/>
    <property type="match status" value="1"/>
</dbReference>
<dbReference type="AlphaFoldDB" id="E6JYK9"/>
<protein>
    <submittedName>
        <fullName evidence="8">DEAD/DEAH box helicase</fullName>
    </submittedName>
</protein>
<evidence type="ECO:0000259" key="6">
    <source>
        <dbReference type="PROSITE" id="PS51192"/>
    </source>
</evidence>
<sequence length="966" mass="108221">MSKHWRHRQAADRAKEASENEALIEYRWESEDRDQLTPAQRFQAYSRGKSRRTSKSQVSDQDRQTGLGRVSRKDSQAGSSTSSSDSASSPTSSGTGYLAHLYEESLDFDLDKFQRRALTELEAGNNVLVAAPTGAGKTIIADFAIYLARQGNVKAFYTTPIKALSNQKYHDLVRIYGPDKVGLLTGDMSINSEADIVVMTTEVLRNMLYEGSTTLTALRYVILDEVHYLADRMRGQVWEEVIIHLPKDVKVVGLSATVSNVEDFANWIQSVRGKTSLIVSEKRPVPLIQEVMLQESDRKEPRLFDLYQDDQEVGKGAKVNPQLIVALDQLERKAQRQTFSHQAPGRGKNKVGAYGRKGLKGRHGNRGGGKMPTSSADAGHHTPRWWAVVDELDFLGLLPGIYFIFSRNGCDQAVSQCMQAGLSLTSREEAQEIRQIVDSMAYGQLTADDKKALRFADFRHALEEGIAPHHAGMITLYRQIVEKLFEQGLLKVVFATETLALGINMPARSVVVEKLEKFNGVSHETLSPGEFTQLTGRAGRRGIDPVGYSVIVDHPGFLPQTALALASKRVYPLHSSFAPTFNMAVNLLNRYDLQTARRTLDHSFAQWEATLSAKNLDAQIQTSRQTLEGYEKDFACDYGDFADFMRIRLALTDLERSGRRQLKHQRFANEKARKRAFADLDARIADLKKQEKEHPCRSCPDLDSHLRIGYKWGRLLKELDRLEERYNSRTGTVSRQFDRLCSILSMLDYIEDVNEMNITDEVNATSEENETSEAENRARAGHSDQPSYRLTESGQLLRRIYSEKDIVLAQVLHEGTLDSLTAEEMASVASAFVYEPRRGSSTGMPRHFPGGEKGRLAQTAYQVLRTFQEINGLCEDYGTDSLPDIDFGLSEIMFNWVTDKPLTNILRDSDLTGGDFVRNCKRTVDILTQISTVGDFLPDSRTAEVAHEAAALVNKGIVAYSGIDEE</sequence>
<keyword evidence="9" id="KW-1185">Reference proteome</keyword>
<feature type="region of interest" description="Disordered" evidence="5">
    <location>
        <begin position="337"/>
        <end position="379"/>
    </location>
</feature>
<keyword evidence="1" id="KW-0547">Nucleotide-binding</keyword>
<dbReference type="RefSeq" id="WP_006290423.1">
    <property type="nucleotide sequence ID" value="NZ_AP012333.1"/>
</dbReference>
<dbReference type="GO" id="GO:0003676">
    <property type="term" value="F:nucleic acid binding"/>
    <property type="evidence" value="ECO:0007669"/>
    <property type="project" value="InterPro"/>
</dbReference>
<feature type="region of interest" description="Disordered" evidence="5">
    <location>
        <begin position="762"/>
        <end position="787"/>
    </location>
</feature>
<dbReference type="HOGENOM" id="CLU_002902_4_1_11"/>
<feature type="domain" description="Helicase ATP-binding" evidence="6">
    <location>
        <begin position="118"/>
        <end position="276"/>
    </location>
</feature>
<dbReference type="Gene3D" id="1.10.3380.30">
    <property type="match status" value="1"/>
</dbReference>
<comment type="caution">
    <text evidence="8">The sequence shown here is derived from an EMBL/GenBank/DDBJ whole genome shotgun (WGS) entry which is preliminary data.</text>
</comment>
<dbReference type="InterPro" id="IPR011545">
    <property type="entry name" value="DEAD/DEAH_box_helicase_dom"/>
</dbReference>
<dbReference type="Pfam" id="PF00270">
    <property type="entry name" value="DEAD"/>
    <property type="match status" value="1"/>
</dbReference>
<feature type="domain" description="Helicase C-terminal" evidence="7">
    <location>
        <begin position="387"/>
        <end position="589"/>
    </location>
</feature>
<evidence type="ECO:0000256" key="1">
    <source>
        <dbReference type="ARBA" id="ARBA00022741"/>
    </source>
</evidence>
<evidence type="ECO:0000256" key="4">
    <source>
        <dbReference type="ARBA" id="ARBA00022840"/>
    </source>
</evidence>
<reference evidence="8 9" key="1">
    <citation type="submission" date="2010-12" db="EMBL/GenBank/DDBJ databases">
        <authorList>
            <person name="Muzny D."/>
            <person name="Qin X."/>
            <person name="Buhay C."/>
            <person name="Dugan-Rocha S."/>
            <person name="Ding Y."/>
            <person name="Chen G."/>
            <person name="Hawes A."/>
            <person name="Holder M."/>
            <person name="Jhangiani S."/>
            <person name="Johnson A."/>
            <person name="Khan Z."/>
            <person name="Li Z."/>
            <person name="Liu W."/>
            <person name="Liu X."/>
            <person name="Perez L."/>
            <person name="Shen H."/>
            <person name="Wang Q."/>
            <person name="Watt J."/>
            <person name="Xi L."/>
            <person name="Xin Y."/>
            <person name="Zhou J."/>
            <person name="Deng J."/>
            <person name="Jiang H."/>
            <person name="Liu Y."/>
            <person name="Qu J."/>
            <person name="Song X.-Z."/>
            <person name="Zhang L."/>
            <person name="Villasana D."/>
            <person name="Johnson A."/>
            <person name="Liu J."/>
            <person name="Liyanage D."/>
            <person name="Lorensuhewa L."/>
            <person name="Robinson T."/>
            <person name="Song A."/>
            <person name="Song B.-B."/>
            <person name="Dinh H."/>
            <person name="Thornton R."/>
            <person name="Coyle M."/>
            <person name="Francisco L."/>
            <person name="Jackson L."/>
            <person name="Javaid M."/>
            <person name="Korchina V."/>
            <person name="Kovar C."/>
            <person name="Mata R."/>
            <person name="Mathew T."/>
            <person name="Ngo R."/>
            <person name="Nguyen L."/>
            <person name="Nguyen N."/>
            <person name="Okwuonu G."/>
            <person name="Ongeri F."/>
            <person name="Pham C."/>
            <person name="Simmons D."/>
            <person name="Wilczek-Boney K."/>
            <person name="Hale W."/>
            <person name="Jakkamsetti A."/>
            <person name="Pham P."/>
            <person name="Ruth R."/>
            <person name="San Lucas F."/>
            <person name="Warren J."/>
            <person name="Zhang J."/>
            <person name="Zhao Z."/>
            <person name="Zhou C."/>
            <person name="Zhu D."/>
            <person name="Lee S."/>
            <person name="Bess C."/>
            <person name="Blankenburg K."/>
            <person name="Forbes L."/>
            <person name="Fu Q."/>
            <person name="Gubbala S."/>
            <person name="Hirani K."/>
            <person name="Jayaseelan J.C."/>
            <person name="Lara F."/>
            <person name="Munidasa M."/>
            <person name="Palculict T."/>
            <person name="Patil S."/>
            <person name="Pu L.-L."/>
            <person name="Saada N."/>
            <person name="Tang L."/>
            <person name="Weissenberger G."/>
            <person name="Zhu Y."/>
            <person name="Hemphill L."/>
            <person name="Shang Y."/>
            <person name="Youmans B."/>
            <person name="Ayvaz T."/>
            <person name="Ross M."/>
            <person name="Santibanez J."/>
            <person name="Aqrawi P."/>
            <person name="Gross S."/>
            <person name="Joshi V."/>
            <person name="Fowler G."/>
            <person name="Nazareth L."/>
            <person name="Reid J."/>
            <person name="Worley K."/>
            <person name="Petrosino J."/>
            <person name="Highlander S."/>
            <person name="Gibbs R."/>
        </authorList>
    </citation>
    <scope>NUCLEOTIDE SEQUENCE [LARGE SCALE GENOMIC DNA]</scope>
    <source>
        <strain evidence="8 9">DSM 10105</strain>
    </source>
</reference>
<keyword evidence="4" id="KW-0067">ATP-binding</keyword>
<feature type="compositionally biased region" description="Basic and acidic residues" evidence="5">
    <location>
        <begin position="9"/>
        <end position="20"/>
    </location>
</feature>
<evidence type="ECO:0000313" key="8">
    <source>
        <dbReference type="EMBL" id="EFT83836.1"/>
    </source>
</evidence>
<dbReference type="InterPro" id="IPR027417">
    <property type="entry name" value="P-loop_NTPase"/>
</dbReference>
<dbReference type="EMBL" id="AEON01000001">
    <property type="protein sequence ID" value="EFT83836.1"/>
    <property type="molecule type" value="Genomic_DNA"/>
</dbReference>
<keyword evidence="2" id="KW-0378">Hydrolase</keyword>
<proteinExistence type="predicted"/>
<dbReference type="SMART" id="SM01142">
    <property type="entry name" value="DSHCT"/>
    <property type="match status" value="1"/>
</dbReference>
<dbReference type="FunFam" id="3.40.50.300:FF:000190">
    <property type="entry name" value="ATP-dependent RNA helicase"/>
    <property type="match status" value="1"/>
</dbReference>
<feature type="region of interest" description="Disordered" evidence="5">
    <location>
        <begin position="1"/>
        <end position="20"/>
    </location>
</feature>
<dbReference type="Pfam" id="PF00271">
    <property type="entry name" value="Helicase_C"/>
    <property type="match status" value="1"/>
</dbReference>
<organism evidence="8 9">
    <name type="scientific">Parascardovia denticolens DSM 10105 = JCM 12538</name>
    <dbReference type="NCBI Taxonomy" id="864564"/>
    <lineage>
        <taxon>Bacteria</taxon>
        <taxon>Bacillati</taxon>
        <taxon>Actinomycetota</taxon>
        <taxon>Actinomycetes</taxon>
        <taxon>Bifidobacteriales</taxon>
        <taxon>Bifidobacteriaceae</taxon>
        <taxon>Parascardovia</taxon>
    </lineage>
</organism>
<dbReference type="GO" id="GO:0016787">
    <property type="term" value="F:hydrolase activity"/>
    <property type="evidence" value="ECO:0007669"/>
    <property type="project" value="UniProtKB-KW"/>
</dbReference>
<dbReference type="GO" id="GO:0005524">
    <property type="term" value="F:ATP binding"/>
    <property type="evidence" value="ECO:0007669"/>
    <property type="project" value="UniProtKB-KW"/>
</dbReference>
<gene>
    <name evidence="8" type="ORF">HMPREF0620_0841</name>
</gene>
<evidence type="ECO:0000259" key="7">
    <source>
        <dbReference type="PROSITE" id="PS51194"/>
    </source>
</evidence>
<dbReference type="GO" id="GO:0055087">
    <property type="term" value="C:Ski complex"/>
    <property type="evidence" value="ECO:0007669"/>
    <property type="project" value="TreeGrafter"/>
</dbReference>
<dbReference type="InterPro" id="IPR050699">
    <property type="entry name" value="RNA-DNA_Helicase"/>
</dbReference>